<sequence>MVTYYLWCSYTSDGHFIACFILVVVCFFINTRTTSVRFLLDSSFFDRSIESQPKCLTTSCSHLLFFFFFTSSINCAKMLRFVYLWLFYMGNTVNSTSTITFSPSNFNIIITGHVCDMFSHYIRSHFICVSCSSILSNYVS</sequence>
<reference evidence="2" key="1">
    <citation type="submission" date="2019-12" db="EMBL/GenBank/DDBJ databases">
        <title>An insight into the sialome of adult female Ixodes ricinus ticks feeding for 6 days.</title>
        <authorList>
            <person name="Perner J."/>
            <person name="Ribeiro J.M.C."/>
        </authorList>
    </citation>
    <scope>NUCLEOTIDE SEQUENCE</scope>
    <source>
        <strain evidence="2">Semi-engorged</strain>
        <tissue evidence="2">Salivary glands</tissue>
    </source>
</reference>
<proteinExistence type="predicted"/>
<keyword evidence="1" id="KW-0472">Membrane</keyword>
<protein>
    <submittedName>
        <fullName evidence="2">Uncharacterized protein</fullName>
    </submittedName>
</protein>
<keyword evidence="1" id="KW-0812">Transmembrane</keyword>
<name>A0A6B0UTK4_IXORI</name>
<evidence type="ECO:0000256" key="1">
    <source>
        <dbReference type="SAM" id="Phobius"/>
    </source>
</evidence>
<feature type="transmembrane region" description="Helical" evidence="1">
    <location>
        <begin position="15"/>
        <end position="40"/>
    </location>
</feature>
<dbReference type="AlphaFoldDB" id="A0A6B0UTK4"/>
<dbReference type="EMBL" id="GIFC01010939">
    <property type="protein sequence ID" value="MXU93022.1"/>
    <property type="molecule type" value="Transcribed_RNA"/>
</dbReference>
<organism evidence="2">
    <name type="scientific">Ixodes ricinus</name>
    <name type="common">Common tick</name>
    <name type="synonym">Acarus ricinus</name>
    <dbReference type="NCBI Taxonomy" id="34613"/>
    <lineage>
        <taxon>Eukaryota</taxon>
        <taxon>Metazoa</taxon>
        <taxon>Ecdysozoa</taxon>
        <taxon>Arthropoda</taxon>
        <taxon>Chelicerata</taxon>
        <taxon>Arachnida</taxon>
        <taxon>Acari</taxon>
        <taxon>Parasitiformes</taxon>
        <taxon>Ixodida</taxon>
        <taxon>Ixodoidea</taxon>
        <taxon>Ixodidae</taxon>
        <taxon>Ixodinae</taxon>
        <taxon>Ixodes</taxon>
    </lineage>
</organism>
<feature type="transmembrane region" description="Helical" evidence="1">
    <location>
        <begin position="61"/>
        <end position="88"/>
    </location>
</feature>
<evidence type="ECO:0000313" key="2">
    <source>
        <dbReference type="EMBL" id="MXU93022.1"/>
    </source>
</evidence>
<accession>A0A6B0UTK4</accession>
<keyword evidence="1" id="KW-1133">Transmembrane helix</keyword>